<keyword evidence="3 6" id="KW-0812">Transmembrane</keyword>
<feature type="domain" description="Glycosyltransferase 2-like" evidence="7">
    <location>
        <begin position="11"/>
        <end position="176"/>
    </location>
</feature>
<evidence type="ECO:0000259" key="7">
    <source>
        <dbReference type="Pfam" id="PF00535"/>
    </source>
</evidence>
<evidence type="ECO:0000259" key="8">
    <source>
        <dbReference type="Pfam" id="PF04138"/>
    </source>
</evidence>
<dbReference type="GO" id="GO:0016020">
    <property type="term" value="C:membrane"/>
    <property type="evidence" value="ECO:0007669"/>
    <property type="project" value="UniProtKB-SubCell"/>
</dbReference>
<dbReference type="AlphaFoldDB" id="A0A840Y3Q3"/>
<organism evidence="9 10">
    <name type="scientific">Neoroseomonas alkaliterrae</name>
    <dbReference type="NCBI Taxonomy" id="1452450"/>
    <lineage>
        <taxon>Bacteria</taxon>
        <taxon>Pseudomonadati</taxon>
        <taxon>Pseudomonadota</taxon>
        <taxon>Alphaproteobacteria</taxon>
        <taxon>Acetobacterales</taxon>
        <taxon>Acetobacteraceae</taxon>
        <taxon>Neoroseomonas</taxon>
    </lineage>
</organism>
<dbReference type="InterPro" id="IPR007267">
    <property type="entry name" value="GtrA_DPMS_TM"/>
</dbReference>
<feature type="transmembrane region" description="Helical" evidence="6">
    <location>
        <begin position="244"/>
        <end position="269"/>
    </location>
</feature>
<evidence type="ECO:0000256" key="6">
    <source>
        <dbReference type="SAM" id="Phobius"/>
    </source>
</evidence>
<dbReference type="Pfam" id="PF00535">
    <property type="entry name" value="Glycos_transf_2"/>
    <property type="match status" value="1"/>
</dbReference>
<dbReference type="Gene3D" id="3.90.550.10">
    <property type="entry name" value="Spore Coat Polysaccharide Biosynthesis Protein SpsA, Chain A"/>
    <property type="match status" value="1"/>
</dbReference>
<evidence type="ECO:0000256" key="2">
    <source>
        <dbReference type="ARBA" id="ARBA00022679"/>
    </source>
</evidence>
<comment type="caution">
    <text evidence="9">The sequence shown here is derived from an EMBL/GenBank/DDBJ whole genome shotgun (WGS) entry which is preliminary data.</text>
</comment>
<feature type="transmembrane region" description="Helical" evidence="6">
    <location>
        <begin position="312"/>
        <end position="333"/>
    </location>
</feature>
<sequence>MTEPLTPRLAVVIPCYNEAANVAPMVAKLDAALAGIAWEAIFVDDNSPDGTAERAKAIAATDPRIRCIRRIGRRGLASACVEGMLSTAAPYVAVIDGDLQHDETILPRMLAALESGEAEIAIGSRNVEGGTKGEGLSPIRRMVSDGGAALANAVLPVRVADPMSGFFAMPRALFDSIAPNLTATGFKILLDILLSAGRPLRVAEIPYTFRSREAGESKLDATVLLEFAGLLADKALGGMVPLRFLAFALVGGVGVLVHLAALGLLHGLGPLGFDAAQWSATFVAMTANFLLNNRITYRDRRLRGPALLRGLVLFYLVCGIGAVANVGIAGLLLRDGVVSWGLAGTAGALLTVVWNYAVSSTLVWRPR</sequence>
<dbReference type="PANTHER" id="PTHR48090">
    <property type="entry name" value="UNDECAPRENYL-PHOSPHATE 4-DEOXY-4-FORMAMIDO-L-ARABINOSE TRANSFERASE-RELATED"/>
    <property type="match status" value="1"/>
</dbReference>
<comment type="subcellular location">
    <subcellularLocation>
        <location evidence="1">Membrane</location>
        <topology evidence="1">Multi-pass membrane protein</topology>
    </subcellularLocation>
</comment>
<dbReference type="InterPro" id="IPR039528">
    <property type="entry name" value="DPM1-like"/>
</dbReference>
<dbReference type="GO" id="GO:0004582">
    <property type="term" value="F:dolichyl-phosphate beta-D-mannosyltransferase activity"/>
    <property type="evidence" value="ECO:0007669"/>
    <property type="project" value="UniProtKB-EC"/>
</dbReference>
<reference evidence="9 10" key="1">
    <citation type="submission" date="2020-08" db="EMBL/GenBank/DDBJ databases">
        <title>Genomic Encyclopedia of Type Strains, Phase IV (KMG-IV): sequencing the most valuable type-strain genomes for metagenomic binning, comparative biology and taxonomic classification.</title>
        <authorList>
            <person name="Goeker M."/>
        </authorList>
    </citation>
    <scope>NUCLEOTIDE SEQUENCE [LARGE SCALE GENOMIC DNA]</scope>
    <source>
        <strain evidence="9 10">DSM 25895</strain>
    </source>
</reference>
<keyword evidence="2 9" id="KW-0808">Transferase</keyword>
<proteinExistence type="predicted"/>
<feature type="transmembrane region" description="Helical" evidence="6">
    <location>
        <begin position="339"/>
        <end position="358"/>
    </location>
</feature>
<keyword evidence="4 6" id="KW-1133">Transmembrane helix</keyword>
<gene>
    <name evidence="9" type="ORF">FHS88_003150</name>
</gene>
<keyword evidence="5 6" id="KW-0472">Membrane</keyword>
<dbReference type="InterPro" id="IPR029044">
    <property type="entry name" value="Nucleotide-diphossugar_trans"/>
</dbReference>
<dbReference type="SUPFAM" id="SSF53448">
    <property type="entry name" value="Nucleotide-diphospho-sugar transferases"/>
    <property type="match status" value="1"/>
</dbReference>
<name>A0A840Y3Q3_9PROT</name>
<keyword evidence="10" id="KW-1185">Reference proteome</keyword>
<evidence type="ECO:0000256" key="5">
    <source>
        <dbReference type="ARBA" id="ARBA00023136"/>
    </source>
</evidence>
<feature type="transmembrane region" description="Helical" evidence="6">
    <location>
        <begin position="275"/>
        <end position="291"/>
    </location>
</feature>
<dbReference type="CDD" id="cd06442">
    <property type="entry name" value="DPM1_like"/>
    <property type="match status" value="1"/>
</dbReference>
<dbReference type="Pfam" id="PF04138">
    <property type="entry name" value="GtrA_DPMS_TM"/>
    <property type="match status" value="1"/>
</dbReference>
<dbReference type="RefSeq" id="WP_184486401.1">
    <property type="nucleotide sequence ID" value="NZ_JAAEDJ010000030.1"/>
</dbReference>
<keyword evidence="9" id="KW-0328">Glycosyltransferase</keyword>
<dbReference type="EC" id="2.4.1.83" evidence="9"/>
<evidence type="ECO:0000256" key="4">
    <source>
        <dbReference type="ARBA" id="ARBA00022989"/>
    </source>
</evidence>
<dbReference type="Proteomes" id="UP000562254">
    <property type="component" value="Unassembled WGS sequence"/>
</dbReference>
<dbReference type="InterPro" id="IPR050256">
    <property type="entry name" value="Glycosyltransferase_2"/>
</dbReference>
<evidence type="ECO:0000256" key="3">
    <source>
        <dbReference type="ARBA" id="ARBA00022692"/>
    </source>
</evidence>
<dbReference type="InterPro" id="IPR001173">
    <property type="entry name" value="Glyco_trans_2-like"/>
</dbReference>
<accession>A0A840Y3Q3</accession>
<dbReference type="EMBL" id="JACIJE010000009">
    <property type="protein sequence ID" value="MBB5691007.1"/>
    <property type="molecule type" value="Genomic_DNA"/>
</dbReference>
<evidence type="ECO:0000313" key="10">
    <source>
        <dbReference type="Proteomes" id="UP000562254"/>
    </source>
</evidence>
<feature type="domain" description="GtrA/DPMS transmembrane" evidence="8">
    <location>
        <begin position="247"/>
        <end position="364"/>
    </location>
</feature>
<dbReference type="GO" id="GO:0000271">
    <property type="term" value="P:polysaccharide biosynthetic process"/>
    <property type="evidence" value="ECO:0007669"/>
    <property type="project" value="InterPro"/>
</dbReference>
<protein>
    <submittedName>
        <fullName evidence="9">Dolichol-phosphate mannosyltransferase</fullName>
        <ecNumber evidence="9">2.4.1.83</ecNumber>
    </submittedName>
</protein>
<dbReference type="PANTHER" id="PTHR48090:SF7">
    <property type="entry name" value="RFBJ PROTEIN"/>
    <property type="match status" value="1"/>
</dbReference>
<evidence type="ECO:0000313" key="9">
    <source>
        <dbReference type="EMBL" id="MBB5691007.1"/>
    </source>
</evidence>
<evidence type="ECO:0000256" key="1">
    <source>
        <dbReference type="ARBA" id="ARBA00004141"/>
    </source>
</evidence>